<dbReference type="SUPFAM" id="SSF52374">
    <property type="entry name" value="Nucleotidylyl transferase"/>
    <property type="match status" value="1"/>
</dbReference>
<keyword evidence="5 6" id="KW-0030">Aminoacyl-tRNA synthetase</keyword>
<dbReference type="PANTHER" id="PTHR43097:SF4">
    <property type="entry name" value="GLUTAMINE--TRNA LIGASE"/>
    <property type="match status" value="1"/>
</dbReference>
<sequence>MVLGDDNTKKSLKLFLKIGLEEQTALDTVDRNSRVTSDLTALIHQAGVTNGCDRTTGNLLYTVATKYYGKALVHRPTWLKYIVSSKIKSLVQLDAAYLYLGNTSADDFKLNEFEEAFGVGVDVSPEDIERTVEEIFEENMNTVLRMLYRTNVGEFIGHVRKRFAWANPKTVKRVIDEKMYELLGERTAADNDKPTKKEKPARVENAVVEVVPHPSQEELNTYSVHTEVFFSDGSMLRCSNTKEVLDKHLKMTGGKVYTRLPPEPNGYLHIGHAKAMFVDFGLAKERGGYCYLRTQPSSMLTGSLT</sequence>
<dbReference type="GO" id="GO:0004819">
    <property type="term" value="F:glutamine-tRNA ligase activity"/>
    <property type="evidence" value="ECO:0007669"/>
    <property type="project" value="TreeGrafter"/>
</dbReference>
<evidence type="ECO:0000313" key="10">
    <source>
        <dbReference type="Proteomes" id="UP000489600"/>
    </source>
</evidence>
<keyword evidence="4 6" id="KW-0648">Protein biosynthesis</keyword>
<dbReference type="GO" id="GO:0005524">
    <property type="term" value="F:ATP binding"/>
    <property type="evidence" value="ECO:0007669"/>
    <property type="project" value="UniProtKB-KW"/>
</dbReference>
<evidence type="ECO:0000256" key="2">
    <source>
        <dbReference type="ARBA" id="ARBA00022741"/>
    </source>
</evidence>
<evidence type="ECO:0000259" key="8">
    <source>
        <dbReference type="Pfam" id="PF04558"/>
    </source>
</evidence>
<dbReference type="GO" id="GO:0005829">
    <property type="term" value="C:cytosol"/>
    <property type="evidence" value="ECO:0007669"/>
    <property type="project" value="TreeGrafter"/>
</dbReference>
<dbReference type="Proteomes" id="UP000489600">
    <property type="component" value="Unassembled WGS sequence"/>
</dbReference>
<dbReference type="InterPro" id="IPR042559">
    <property type="entry name" value="Gln-tRNA-synth_Ib_RNA-bd_N_2"/>
</dbReference>
<feature type="domain" description="Glutaminyl-tRNA synthetase class Ib non-specific RNA-binding" evidence="8">
    <location>
        <begin position="11"/>
        <end position="168"/>
    </location>
</feature>
<evidence type="ECO:0000256" key="6">
    <source>
        <dbReference type="RuleBase" id="RU363037"/>
    </source>
</evidence>
<dbReference type="FunFam" id="1.10.10.2420:FF:000001">
    <property type="entry name" value="Glutamine--tRNA ligase cytoplasmic"/>
    <property type="match status" value="1"/>
</dbReference>
<dbReference type="Gene3D" id="1.10.10.2420">
    <property type="match status" value="1"/>
</dbReference>
<comment type="caution">
    <text evidence="9">The sequence shown here is derived from an EMBL/GenBank/DDBJ whole genome shotgun (WGS) entry which is preliminary data.</text>
</comment>
<evidence type="ECO:0000256" key="1">
    <source>
        <dbReference type="ARBA" id="ARBA00022598"/>
    </source>
</evidence>
<proteinExistence type="inferred from homology"/>
<keyword evidence="2 6" id="KW-0547">Nucleotide-binding</keyword>
<dbReference type="InterPro" id="IPR014729">
    <property type="entry name" value="Rossmann-like_a/b/a_fold"/>
</dbReference>
<evidence type="ECO:0000259" key="7">
    <source>
        <dbReference type="Pfam" id="PF00749"/>
    </source>
</evidence>
<gene>
    <name evidence="9" type="ORF">ANE_LOCUS5155</name>
</gene>
<dbReference type="AlphaFoldDB" id="A0A565B069"/>
<evidence type="ECO:0000313" key="9">
    <source>
        <dbReference type="EMBL" id="VVA94710.1"/>
    </source>
</evidence>
<keyword evidence="10" id="KW-1185">Reference proteome</keyword>
<name>A0A565B069_9BRAS</name>
<evidence type="ECO:0000256" key="4">
    <source>
        <dbReference type="ARBA" id="ARBA00022917"/>
    </source>
</evidence>
<dbReference type="InterPro" id="IPR050132">
    <property type="entry name" value="Gln/Glu-tRNA_Ligase"/>
</dbReference>
<keyword evidence="3 6" id="KW-0067">ATP-binding</keyword>
<comment type="similarity">
    <text evidence="6">Belongs to the class-I aminoacyl-tRNA synthetase family.</text>
</comment>
<organism evidence="9 10">
    <name type="scientific">Arabis nemorensis</name>
    <dbReference type="NCBI Taxonomy" id="586526"/>
    <lineage>
        <taxon>Eukaryota</taxon>
        <taxon>Viridiplantae</taxon>
        <taxon>Streptophyta</taxon>
        <taxon>Embryophyta</taxon>
        <taxon>Tracheophyta</taxon>
        <taxon>Spermatophyta</taxon>
        <taxon>Magnoliopsida</taxon>
        <taxon>eudicotyledons</taxon>
        <taxon>Gunneridae</taxon>
        <taxon>Pentapetalae</taxon>
        <taxon>rosids</taxon>
        <taxon>malvids</taxon>
        <taxon>Brassicales</taxon>
        <taxon>Brassicaceae</taxon>
        <taxon>Arabideae</taxon>
        <taxon>Arabis</taxon>
    </lineage>
</organism>
<evidence type="ECO:0000256" key="3">
    <source>
        <dbReference type="ARBA" id="ARBA00022840"/>
    </source>
</evidence>
<dbReference type="PANTHER" id="PTHR43097">
    <property type="entry name" value="GLUTAMINE-TRNA LIGASE"/>
    <property type="match status" value="1"/>
</dbReference>
<evidence type="ECO:0000256" key="5">
    <source>
        <dbReference type="ARBA" id="ARBA00023146"/>
    </source>
</evidence>
<protein>
    <recommendedName>
        <fullName evidence="11">Glutaminyl-tRNA synthetase</fullName>
    </recommendedName>
</protein>
<dbReference type="EMBL" id="CABITT030000002">
    <property type="protein sequence ID" value="VVA94710.1"/>
    <property type="molecule type" value="Genomic_DNA"/>
</dbReference>
<dbReference type="GO" id="GO:0009791">
    <property type="term" value="P:post-embryonic development"/>
    <property type="evidence" value="ECO:0007669"/>
    <property type="project" value="UniProtKB-ARBA"/>
</dbReference>
<dbReference type="Pfam" id="PF04558">
    <property type="entry name" value="tRNA_synt_1c_R1"/>
    <property type="match status" value="1"/>
</dbReference>
<dbReference type="InterPro" id="IPR020058">
    <property type="entry name" value="Glu/Gln-tRNA-synth_Ib_cat-dom"/>
</dbReference>
<dbReference type="Gene3D" id="3.40.50.620">
    <property type="entry name" value="HUPs"/>
    <property type="match status" value="1"/>
</dbReference>
<dbReference type="Pfam" id="PF00749">
    <property type="entry name" value="tRNA-synt_1c"/>
    <property type="match status" value="1"/>
</dbReference>
<keyword evidence="1 6" id="KW-0436">Ligase</keyword>
<dbReference type="GO" id="GO:0006425">
    <property type="term" value="P:glutaminyl-tRNA aminoacylation"/>
    <property type="evidence" value="ECO:0007669"/>
    <property type="project" value="TreeGrafter"/>
</dbReference>
<dbReference type="OrthoDB" id="1719539at2759"/>
<reference evidence="9" key="1">
    <citation type="submission" date="2019-07" db="EMBL/GenBank/DDBJ databases">
        <authorList>
            <person name="Dittberner H."/>
        </authorList>
    </citation>
    <scope>NUCLEOTIDE SEQUENCE [LARGE SCALE GENOMIC DNA]</scope>
</reference>
<dbReference type="InterPro" id="IPR042558">
    <property type="entry name" value="Gln-tRNA-synth_Ib_RNA-bd_N_1"/>
</dbReference>
<feature type="domain" description="Glutamyl/glutaminyl-tRNA synthetase class Ib catalytic" evidence="7">
    <location>
        <begin position="255"/>
        <end position="294"/>
    </location>
</feature>
<accession>A0A565B069</accession>
<dbReference type="InterPro" id="IPR007639">
    <property type="entry name" value="Gln-tRNA-synth_Ib_RNA-bd_N"/>
</dbReference>
<dbReference type="InterPro" id="IPR001412">
    <property type="entry name" value="aa-tRNA-synth_I_CS"/>
</dbReference>
<dbReference type="GO" id="GO:0048608">
    <property type="term" value="P:reproductive structure development"/>
    <property type="evidence" value="ECO:0007669"/>
    <property type="project" value="UniProtKB-ARBA"/>
</dbReference>
<dbReference type="Gene3D" id="1.10.8.1290">
    <property type="entry name" value="Glutaminyl-tRNA synthetase, non-specific RNA binding region part 1, domain 1"/>
    <property type="match status" value="1"/>
</dbReference>
<dbReference type="FunFam" id="1.10.8.1290:FF:000002">
    <property type="entry name" value="Glutamine--tRNA ligase cytoplasmic"/>
    <property type="match status" value="1"/>
</dbReference>
<evidence type="ECO:0008006" key="11">
    <source>
        <dbReference type="Google" id="ProtNLM"/>
    </source>
</evidence>
<dbReference type="PROSITE" id="PS00178">
    <property type="entry name" value="AA_TRNA_LIGASE_I"/>
    <property type="match status" value="1"/>
</dbReference>